<dbReference type="AlphaFoldDB" id="A0A109W6S7"/>
<organism evidence="2 3">
    <name type="scientific">Desulfomicrobium orale DSM 12838</name>
    <dbReference type="NCBI Taxonomy" id="888061"/>
    <lineage>
        <taxon>Bacteria</taxon>
        <taxon>Pseudomonadati</taxon>
        <taxon>Thermodesulfobacteriota</taxon>
        <taxon>Desulfovibrionia</taxon>
        <taxon>Desulfovibrionales</taxon>
        <taxon>Desulfomicrobiaceae</taxon>
        <taxon>Desulfomicrobium</taxon>
    </lineage>
</organism>
<keyword evidence="3" id="KW-1185">Reference proteome</keyword>
<dbReference type="Proteomes" id="UP000063964">
    <property type="component" value="Chromosome"/>
</dbReference>
<evidence type="ECO:0000256" key="1">
    <source>
        <dbReference type="SAM" id="SignalP"/>
    </source>
</evidence>
<name>A0A109W6S7_9BACT</name>
<sequence length="210" mass="23283">MGKVFACMAMLLFFGSSPTAAMETPEEALAGIQRAVDGNDPVLLEKYVDMRGISARGVDLFVRDFKARPPGGEGDPLLEMLAMSLEGGDSEQGAQPVKLLLAEEARKFVLRNVASGNFSGRPVNRTDLPDGGLFSALFTDVSTARKELRSIRVQRNREEAKATARLYDFGNERSYPLLLRLKAQPEGFWKVTEVENMAELIRMIRQEPEE</sequence>
<reference evidence="3" key="1">
    <citation type="submission" date="2016-02" db="EMBL/GenBank/DDBJ databases">
        <authorList>
            <person name="Holder M.E."/>
            <person name="Ajami N.J."/>
            <person name="Petrosino J.F."/>
        </authorList>
    </citation>
    <scope>NUCLEOTIDE SEQUENCE [LARGE SCALE GENOMIC DNA]</scope>
    <source>
        <strain evidence="3">DSM 12838</strain>
    </source>
</reference>
<proteinExistence type="predicted"/>
<protein>
    <recommendedName>
        <fullName evidence="4">DUF4878 domain-containing protein</fullName>
    </recommendedName>
</protein>
<gene>
    <name evidence="2" type="ORF">AXF15_10630</name>
</gene>
<evidence type="ECO:0008006" key="4">
    <source>
        <dbReference type="Google" id="ProtNLM"/>
    </source>
</evidence>
<dbReference type="KEGG" id="doa:AXF15_10630"/>
<feature type="chain" id="PRO_5007141355" description="DUF4878 domain-containing protein" evidence="1">
    <location>
        <begin position="22"/>
        <end position="210"/>
    </location>
</feature>
<feature type="signal peptide" evidence="1">
    <location>
        <begin position="1"/>
        <end position="21"/>
    </location>
</feature>
<dbReference type="EMBL" id="CP014230">
    <property type="protein sequence ID" value="AMD94100.1"/>
    <property type="molecule type" value="Genomic_DNA"/>
</dbReference>
<keyword evidence="1" id="KW-0732">Signal</keyword>
<evidence type="ECO:0000313" key="2">
    <source>
        <dbReference type="EMBL" id="AMD94100.1"/>
    </source>
</evidence>
<evidence type="ECO:0000313" key="3">
    <source>
        <dbReference type="Proteomes" id="UP000063964"/>
    </source>
</evidence>
<accession>A0A109W6S7</accession>